<sequence length="111" mass="12820">MRTARIDLELTGTGDTEERALGDIFRQVSGAVRARVAGPCLRIEPMDLAIRDAVCQVRTEKFLGLMFARRRETFRLTATVTVEVRFVDLERTSWRRVEEQLSPTQHLLEMR</sequence>
<evidence type="ECO:0000313" key="2">
    <source>
        <dbReference type="Proteomes" id="UP001597277"/>
    </source>
</evidence>
<name>A0ABW4L1X9_9MICO</name>
<dbReference type="RefSeq" id="WP_388004385.1">
    <property type="nucleotide sequence ID" value="NZ_JBHUEE010000003.1"/>
</dbReference>
<dbReference type="InterPro" id="IPR020037">
    <property type="entry name" value="DUF4312"/>
</dbReference>
<accession>A0ABW4L1X9</accession>
<gene>
    <name evidence="1" type="ORF">ACFSE6_07435</name>
</gene>
<keyword evidence="2" id="KW-1185">Reference proteome</keyword>
<proteinExistence type="predicted"/>
<dbReference type="Pfam" id="PF14189">
    <property type="entry name" value="DUF4312"/>
    <property type="match status" value="1"/>
</dbReference>
<protein>
    <submittedName>
        <fullName evidence="1">DUF4312 family protein</fullName>
    </submittedName>
</protein>
<dbReference type="EMBL" id="JBHUEE010000003">
    <property type="protein sequence ID" value="MFD1717660.1"/>
    <property type="molecule type" value="Genomic_DNA"/>
</dbReference>
<evidence type="ECO:0000313" key="1">
    <source>
        <dbReference type="EMBL" id="MFD1717660.1"/>
    </source>
</evidence>
<dbReference type="Proteomes" id="UP001597277">
    <property type="component" value="Unassembled WGS sequence"/>
</dbReference>
<reference evidence="2" key="1">
    <citation type="journal article" date="2019" name="Int. J. Syst. Evol. Microbiol.">
        <title>The Global Catalogue of Microorganisms (GCM) 10K type strain sequencing project: providing services to taxonomists for standard genome sequencing and annotation.</title>
        <authorList>
            <consortium name="The Broad Institute Genomics Platform"/>
            <consortium name="The Broad Institute Genome Sequencing Center for Infectious Disease"/>
            <person name="Wu L."/>
            <person name="Ma J."/>
        </authorList>
    </citation>
    <scope>NUCLEOTIDE SEQUENCE [LARGE SCALE GENOMIC DNA]</scope>
    <source>
        <strain evidence="2">JCM 17130</strain>
    </source>
</reference>
<comment type="caution">
    <text evidence="1">The sequence shown here is derived from an EMBL/GenBank/DDBJ whole genome shotgun (WGS) entry which is preliminary data.</text>
</comment>
<organism evidence="1 2">
    <name type="scientific">Georgenia deserti</name>
    <dbReference type="NCBI Taxonomy" id="2093781"/>
    <lineage>
        <taxon>Bacteria</taxon>
        <taxon>Bacillati</taxon>
        <taxon>Actinomycetota</taxon>
        <taxon>Actinomycetes</taxon>
        <taxon>Micrococcales</taxon>
        <taxon>Bogoriellaceae</taxon>
        <taxon>Georgenia</taxon>
    </lineage>
</organism>